<dbReference type="InterPro" id="IPR009912">
    <property type="entry name" value="DUF1451"/>
</dbReference>
<protein>
    <recommendedName>
        <fullName evidence="3">Zinc ribbon-containing protein</fullName>
    </recommendedName>
</protein>
<organism evidence="1 2">
    <name type="scientific">Thalassotalea euphylliae</name>
    <dbReference type="NCBI Taxonomy" id="1655234"/>
    <lineage>
        <taxon>Bacteria</taxon>
        <taxon>Pseudomonadati</taxon>
        <taxon>Pseudomonadota</taxon>
        <taxon>Gammaproteobacteria</taxon>
        <taxon>Alteromonadales</taxon>
        <taxon>Colwelliaceae</taxon>
        <taxon>Thalassotalea</taxon>
    </lineage>
</organism>
<evidence type="ECO:0000313" key="2">
    <source>
        <dbReference type="Proteomes" id="UP000256899"/>
    </source>
</evidence>
<sequence length="161" mass="18425">MMAEHNQLDTIYQKLSNWLQDIQQHEVRQLIDVVEEAKALAHAAESLSQERVGQFVDNLKYDLKEFSEQWQQDSAHSIYLGLLNETWWDSLAKAADKSQIEWAELPDDFAHDGIYQSGDYIGFGVLVCCQCQTSLTVSHFSQVANCAKCGHDKFYRQPLSP</sequence>
<evidence type="ECO:0008006" key="3">
    <source>
        <dbReference type="Google" id="ProtNLM"/>
    </source>
</evidence>
<dbReference type="Pfam" id="PF07295">
    <property type="entry name" value="DUF1451"/>
    <property type="match status" value="1"/>
</dbReference>
<dbReference type="AlphaFoldDB" id="A0A3E0U085"/>
<dbReference type="EMBL" id="QUOT01000001">
    <property type="protein sequence ID" value="REL30134.1"/>
    <property type="molecule type" value="Genomic_DNA"/>
</dbReference>
<dbReference type="Proteomes" id="UP000256899">
    <property type="component" value="Unassembled WGS sequence"/>
</dbReference>
<name>A0A3E0U085_9GAMM</name>
<accession>A0A3E0U085</accession>
<gene>
    <name evidence="1" type="ORF">DXX94_05145</name>
</gene>
<evidence type="ECO:0000313" key="1">
    <source>
        <dbReference type="EMBL" id="REL30134.1"/>
    </source>
</evidence>
<proteinExistence type="predicted"/>
<comment type="caution">
    <text evidence="1">The sequence shown here is derived from an EMBL/GenBank/DDBJ whole genome shotgun (WGS) entry which is preliminary data.</text>
</comment>
<keyword evidence="2" id="KW-1185">Reference proteome</keyword>
<reference evidence="2" key="1">
    <citation type="submission" date="2018-08" db="EMBL/GenBank/DDBJ databases">
        <title>Thalassotalea euphylliae genome.</title>
        <authorList>
            <person name="Summers S."/>
            <person name="Rice S.A."/>
            <person name="Freckelton M.L."/>
            <person name="Nedved B.T."/>
            <person name="Hadfield M.G."/>
        </authorList>
    </citation>
    <scope>NUCLEOTIDE SEQUENCE [LARGE SCALE GENOMIC DNA]</scope>
    <source>
        <strain evidence="2">H3</strain>
    </source>
</reference>